<protein>
    <submittedName>
        <fullName evidence="1">Uncharacterized protein</fullName>
    </submittedName>
</protein>
<sequence>MLVDRGLQTTATQGTGDLVLIAPDTGLRPLTAAGDGTQIFYQILTSALAWEIGIGTVHIGPPATLSRDTVLASSIGSARLNLPAGVHSVFSVLPSAHSIYRDAAGTPRSGADALALAARQIATSSGLAGGGDLTADRSLSLDFSALGTRAATAAGDEVIVLTAAGDHIRIPTSAVIAGLALASRSITAAGLATGGGDLTADRTIAVPAATNAQAIAGTATTVAMTPAATAAALTAGDRLGACWTSPNIAITNGGDDSYSHGLGAVPRLVAMQLVCVTAAHGYSVGDVINLSGGHMARGSGESSGTAILTSATTIRLIQAAAGPVVTFISAGGGVVDISKSSFRIVLRAWA</sequence>
<dbReference type="Proteomes" id="UP000005258">
    <property type="component" value="Chromosome"/>
</dbReference>
<name>I3TN68_TISMK</name>
<accession>I3TN68</accession>
<evidence type="ECO:0000313" key="1">
    <source>
        <dbReference type="EMBL" id="AFK54206.1"/>
    </source>
</evidence>
<dbReference type="EMBL" id="CP003236">
    <property type="protein sequence ID" value="AFK54206.1"/>
    <property type="molecule type" value="Genomic_DNA"/>
</dbReference>
<keyword evidence="2" id="KW-1185">Reference proteome</keyword>
<evidence type="ECO:0000313" key="2">
    <source>
        <dbReference type="Proteomes" id="UP000005258"/>
    </source>
</evidence>
<dbReference type="KEGG" id="tmo:TMO_2368"/>
<reference evidence="1 2" key="1">
    <citation type="journal article" date="2012" name="J. Am. Chem. Soc.">
        <title>Bacterial biosynthesis and maturation of the didemnin anti-cancer agents.</title>
        <authorList>
            <person name="Xu Y."/>
            <person name="Kersten R.D."/>
            <person name="Nam S.J."/>
            <person name="Lu L."/>
            <person name="Al-Suwailem A.M."/>
            <person name="Zheng H."/>
            <person name="Fenical W."/>
            <person name="Dorrestein P.C."/>
            <person name="Moore B.S."/>
            <person name="Qian P.Y."/>
        </authorList>
    </citation>
    <scope>NUCLEOTIDE SEQUENCE [LARGE SCALE GENOMIC DNA]</scope>
    <source>
        <strain evidence="1 2">KA081020-065</strain>
    </source>
</reference>
<dbReference type="RefSeq" id="WP_014745883.1">
    <property type="nucleotide sequence ID" value="NC_017956.1"/>
</dbReference>
<dbReference type="PATRIC" id="fig|1110502.3.peg.2433"/>
<gene>
    <name evidence="1" type="ordered locus">TMO_2368</name>
</gene>
<dbReference type="HOGENOM" id="CLU_792111_0_0_5"/>
<dbReference type="STRING" id="1110502.TMO_2368"/>
<organism evidence="1 2">
    <name type="scientific">Tistrella mobilis (strain KA081020-065)</name>
    <dbReference type="NCBI Taxonomy" id="1110502"/>
    <lineage>
        <taxon>Bacteria</taxon>
        <taxon>Pseudomonadati</taxon>
        <taxon>Pseudomonadota</taxon>
        <taxon>Alphaproteobacteria</taxon>
        <taxon>Geminicoccales</taxon>
        <taxon>Geminicoccaceae</taxon>
        <taxon>Tistrella</taxon>
    </lineage>
</organism>
<dbReference type="AlphaFoldDB" id="I3TN68"/>
<proteinExistence type="predicted"/>